<sequence>MSDIRSEGARLEIDGRSVALDPEGYLVELAQWTPEVAVALAAREGRELDARHWEILELLREFYARFELSPAMRPLIKAVRASLGDEKGSSLYLLALFPEGGAQESPARIAARLAGLPKPTNCH</sequence>
<accession>A0A172YGF1</accession>
<gene>
    <name evidence="5" type="ORF">A5892_12195</name>
</gene>
<dbReference type="EMBL" id="CP015243">
    <property type="protein sequence ID" value="ANF58132.1"/>
    <property type="molecule type" value="Genomic_DNA"/>
</dbReference>
<evidence type="ECO:0000256" key="3">
    <source>
        <dbReference type="PIRNR" id="PIRNR006223"/>
    </source>
</evidence>
<evidence type="ECO:0000313" key="5">
    <source>
        <dbReference type="EMBL" id="ANF58132.1"/>
    </source>
</evidence>
<dbReference type="Gene3D" id="1.10.10.370">
    <property type="entry name" value="DsrC-like protein, C-terminal domain"/>
    <property type="match status" value="1"/>
</dbReference>
<proteinExistence type="inferred from homology"/>
<dbReference type="PANTHER" id="PTHR37010:SF1">
    <property type="entry name" value="SULFURTRANSFERASE TUSE"/>
    <property type="match status" value="1"/>
</dbReference>
<dbReference type="AlphaFoldDB" id="A0A172YGF1"/>
<evidence type="ECO:0000313" key="6">
    <source>
        <dbReference type="Proteomes" id="UP000077875"/>
    </source>
</evidence>
<evidence type="ECO:0000256" key="1">
    <source>
        <dbReference type="ARBA" id="ARBA00004496"/>
    </source>
</evidence>
<feature type="active site" description="Cysteine persulfide intermediate" evidence="4">
    <location>
        <position position="122"/>
    </location>
</feature>
<dbReference type="Gene3D" id="3.30.1420.10">
    <property type="match status" value="1"/>
</dbReference>
<reference evidence="5 6" key="1">
    <citation type="submission" date="2016-04" db="EMBL/GenBank/DDBJ databases">
        <title>Complete Genome Sequence of Halotalea alkalilenta IHB B 13600.</title>
        <authorList>
            <person name="Swarnkar M.K."/>
            <person name="Sharma A."/>
            <person name="Kaushal K."/>
            <person name="Soni R."/>
            <person name="Rana S."/>
            <person name="Singh A.K."/>
            <person name="Gulati A."/>
        </authorList>
    </citation>
    <scope>NUCLEOTIDE SEQUENCE [LARGE SCALE GENOMIC DNA]</scope>
    <source>
        <strain evidence="5 6">IHB B 13600</strain>
    </source>
</reference>
<keyword evidence="3" id="KW-0808">Transferase</keyword>
<name>A0A172YGF1_9GAMM</name>
<comment type="function">
    <text evidence="3">Part of a sulfur-relay system.</text>
</comment>
<dbReference type="GO" id="GO:0097163">
    <property type="term" value="F:sulfur carrier activity"/>
    <property type="evidence" value="ECO:0007669"/>
    <property type="project" value="TreeGrafter"/>
</dbReference>
<organism evidence="5 6">
    <name type="scientific">Halotalea alkalilenta</name>
    <dbReference type="NCBI Taxonomy" id="376489"/>
    <lineage>
        <taxon>Bacteria</taxon>
        <taxon>Pseudomonadati</taxon>
        <taxon>Pseudomonadota</taxon>
        <taxon>Gammaproteobacteria</taxon>
        <taxon>Oceanospirillales</taxon>
        <taxon>Halomonadaceae</taxon>
        <taxon>Halotalea</taxon>
    </lineage>
</organism>
<comment type="similarity">
    <text evidence="3">Belongs to the dsrC/tusE family.</text>
</comment>
<dbReference type="InterPro" id="IPR043163">
    <property type="entry name" value="DsrC-like_N"/>
</dbReference>
<dbReference type="SUPFAM" id="SSF69721">
    <property type="entry name" value="DsrC, the gamma subunit of dissimilatory sulfite reductase"/>
    <property type="match status" value="1"/>
</dbReference>
<dbReference type="InterPro" id="IPR025526">
    <property type="entry name" value="DsrC-like_dom_sf"/>
</dbReference>
<dbReference type="InterPro" id="IPR042072">
    <property type="entry name" value="DsrC-like_C"/>
</dbReference>
<evidence type="ECO:0000256" key="2">
    <source>
        <dbReference type="ARBA" id="ARBA00022490"/>
    </source>
</evidence>
<comment type="subcellular location">
    <subcellularLocation>
        <location evidence="1">Cytoplasm</location>
    </subcellularLocation>
</comment>
<dbReference type="Pfam" id="PF04358">
    <property type="entry name" value="DsrC"/>
    <property type="match status" value="1"/>
</dbReference>
<dbReference type="RefSeq" id="WP_064123034.1">
    <property type="nucleotide sequence ID" value="NZ_CP015243.1"/>
</dbReference>
<dbReference type="GO" id="GO:0002143">
    <property type="term" value="P:tRNA wobble position uridine thiolation"/>
    <property type="evidence" value="ECO:0007669"/>
    <property type="project" value="TreeGrafter"/>
</dbReference>
<dbReference type="STRING" id="376489.A5892_12195"/>
<dbReference type="PANTHER" id="PTHR37010">
    <property type="entry name" value="SULFURTRANSFERASE TUSE"/>
    <property type="match status" value="1"/>
</dbReference>
<keyword evidence="6" id="KW-1185">Reference proteome</keyword>
<dbReference type="Proteomes" id="UP000077875">
    <property type="component" value="Chromosome"/>
</dbReference>
<dbReference type="InterPro" id="IPR007453">
    <property type="entry name" value="DsrC/TusE"/>
</dbReference>
<dbReference type="KEGG" id="haa:A5892_12195"/>
<dbReference type="PIRSF" id="PIRSF006223">
    <property type="entry name" value="DsrC_TusE"/>
    <property type="match status" value="1"/>
</dbReference>
<evidence type="ECO:0000256" key="4">
    <source>
        <dbReference type="PIRSR" id="PIRSR006223-50"/>
    </source>
</evidence>
<dbReference type="GO" id="GO:0005737">
    <property type="term" value="C:cytoplasm"/>
    <property type="evidence" value="ECO:0007669"/>
    <property type="project" value="UniProtKB-SubCell"/>
</dbReference>
<dbReference type="NCBIfam" id="TIGR03342">
    <property type="entry name" value="dsrC_tusE_dsvC"/>
    <property type="match status" value="1"/>
</dbReference>
<dbReference type="GO" id="GO:0016740">
    <property type="term" value="F:transferase activity"/>
    <property type="evidence" value="ECO:0007669"/>
    <property type="project" value="UniProtKB-KW"/>
</dbReference>
<dbReference type="EC" id="2.8.1.-" evidence="3"/>
<keyword evidence="2" id="KW-0963">Cytoplasm</keyword>
<protein>
    <recommendedName>
        <fullName evidence="3">Sulfurtransferase</fullName>
        <ecNumber evidence="3">2.8.1.-</ecNumber>
    </recommendedName>
</protein>